<protein>
    <recommendedName>
        <fullName evidence="3">DUF2785 domain-containing protein</fullName>
    </recommendedName>
</protein>
<name>A0A365KJW5_9BACL</name>
<reference evidence="1 2" key="1">
    <citation type="submission" date="2018-06" db="EMBL/GenBank/DDBJ databases">
        <title>The draft genome sequences of strains SCU63 and S1.</title>
        <authorList>
            <person name="Gan L."/>
        </authorList>
    </citation>
    <scope>NUCLEOTIDE SEQUENCE [LARGE SCALE GENOMIC DNA]</scope>
    <source>
        <strain evidence="1 2">SCU63</strain>
    </source>
</reference>
<evidence type="ECO:0000313" key="2">
    <source>
        <dbReference type="Proteomes" id="UP000251002"/>
    </source>
</evidence>
<proteinExistence type="predicted"/>
<accession>A0A365KJW5</accession>
<dbReference type="AlphaFoldDB" id="A0A365KJW5"/>
<dbReference type="RefSeq" id="WP_112224840.1">
    <property type="nucleotide sequence ID" value="NZ_QLZR01000010.1"/>
</dbReference>
<evidence type="ECO:0000313" key="1">
    <source>
        <dbReference type="EMBL" id="RAZ73442.1"/>
    </source>
</evidence>
<organism evidence="1 2">
    <name type="scientific">Planococcus halotolerans</name>
    <dbReference type="NCBI Taxonomy" id="2233542"/>
    <lineage>
        <taxon>Bacteria</taxon>
        <taxon>Bacillati</taxon>
        <taxon>Bacillota</taxon>
        <taxon>Bacilli</taxon>
        <taxon>Bacillales</taxon>
        <taxon>Caryophanaceae</taxon>
        <taxon>Planococcus</taxon>
    </lineage>
</organism>
<evidence type="ECO:0008006" key="3">
    <source>
        <dbReference type="Google" id="ProtNLM"/>
    </source>
</evidence>
<keyword evidence="2" id="KW-1185">Reference proteome</keyword>
<sequence>MEIEQTLKETLLRLKVMNNEELKFEVSQSETRLISSLLKHIGTTDPELRDQLIYSMFIRLIAENMLNPLTLQSILETCLDNNHLFYRVGEIASDSVFTRSFSSLVIAAILENDKNKRYLSKSTLNGVFEKIQDYLNSEQDTRGYVEGKGWAHSIAHGADMLTSVVRHPIFTIEESKVALNSVEKCLFKKGIYTDDEDERLIFVIDALLDKKLAETDLKIWILHIFGKLEIIFQNEEYSLLFFQRKTNITNFMKTLYFRLGFKNSGSHVRGCIEDNLKIWHDKVYTSATD</sequence>
<dbReference type="EMBL" id="QLZR01000010">
    <property type="protein sequence ID" value="RAZ73442.1"/>
    <property type="molecule type" value="Genomic_DNA"/>
</dbReference>
<dbReference type="InterPro" id="IPR021247">
    <property type="entry name" value="DUF2785"/>
</dbReference>
<comment type="caution">
    <text evidence="1">The sequence shown here is derived from an EMBL/GenBank/DDBJ whole genome shotgun (WGS) entry which is preliminary data.</text>
</comment>
<dbReference type="Proteomes" id="UP000251002">
    <property type="component" value="Unassembled WGS sequence"/>
</dbReference>
<dbReference type="Pfam" id="PF10978">
    <property type="entry name" value="DUF2785"/>
    <property type="match status" value="1"/>
</dbReference>
<gene>
    <name evidence="1" type="ORF">DP120_17065</name>
</gene>